<dbReference type="InterPro" id="IPR005338">
    <property type="entry name" value="Anhydro_N_Ac-Mur_kinase"/>
</dbReference>
<keyword evidence="3" id="KW-1185">Reference proteome</keyword>
<protein>
    <recommendedName>
        <fullName evidence="1">Anhydro-N-acetylmuramic acid kinase</fullName>
        <ecNumber evidence="1">2.7.1.170</ecNumber>
    </recommendedName>
    <alternativeName>
        <fullName evidence="1">AnhMurNAc kinase</fullName>
    </alternativeName>
</protein>
<dbReference type="UniPathway" id="UPA00544"/>
<dbReference type="GO" id="GO:0005524">
    <property type="term" value="F:ATP binding"/>
    <property type="evidence" value="ECO:0007669"/>
    <property type="project" value="UniProtKB-UniRule"/>
</dbReference>
<evidence type="ECO:0000313" key="2">
    <source>
        <dbReference type="EMBL" id="GAD80737.1"/>
    </source>
</evidence>
<dbReference type="CDD" id="cd24050">
    <property type="entry name" value="ASKHA_NBD_ANMK"/>
    <property type="match status" value="1"/>
</dbReference>
<keyword evidence="1 2" id="KW-0418">Kinase</keyword>
<dbReference type="Pfam" id="PF03702">
    <property type="entry name" value="AnmK"/>
    <property type="match status" value="1"/>
</dbReference>
<dbReference type="AlphaFoldDB" id="U3B5N6"/>
<gene>
    <name evidence="1 2" type="primary">anmK</name>
    <name evidence="2" type="ORF">VEZ01S_39_00350</name>
</gene>
<organism evidence="2 3">
    <name type="scientific">Vibrio ezurae NBRC 102218</name>
    <dbReference type="NCBI Taxonomy" id="1219080"/>
    <lineage>
        <taxon>Bacteria</taxon>
        <taxon>Pseudomonadati</taxon>
        <taxon>Pseudomonadota</taxon>
        <taxon>Gammaproteobacteria</taxon>
        <taxon>Vibrionales</taxon>
        <taxon>Vibrionaceae</taxon>
        <taxon>Vibrio</taxon>
    </lineage>
</organism>
<evidence type="ECO:0000313" key="3">
    <source>
        <dbReference type="Proteomes" id="UP000016562"/>
    </source>
</evidence>
<evidence type="ECO:0000256" key="1">
    <source>
        <dbReference type="HAMAP-Rule" id="MF_01270"/>
    </source>
</evidence>
<dbReference type="PANTHER" id="PTHR30605">
    <property type="entry name" value="ANHYDRO-N-ACETYLMURAMIC ACID KINASE"/>
    <property type="match status" value="1"/>
</dbReference>
<dbReference type="eggNOG" id="COG2377">
    <property type="taxonomic scope" value="Bacteria"/>
</dbReference>
<comment type="function">
    <text evidence="1">Catalyzes the specific phosphorylation of 1,6-anhydro-N-acetylmuramic acid (anhMurNAc) with the simultaneous cleavage of the 1,6-anhydro ring, generating MurNAc-6-P. Is required for the utilization of anhMurNAc either imported from the medium or derived from its own cell wall murein, and thus plays a role in cell wall recycling.</text>
</comment>
<dbReference type="RefSeq" id="WP_021714439.1">
    <property type="nucleotide sequence ID" value="NZ_BATM01000039.1"/>
</dbReference>
<dbReference type="GO" id="GO:0016301">
    <property type="term" value="F:kinase activity"/>
    <property type="evidence" value="ECO:0007669"/>
    <property type="project" value="UniProtKB-KW"/>
</dbReference>
<dbReference type="PANTHER" id="PTHR30605:SF0">
    <property type="entry name" value="ANHYDRO-N-ACETYLMURAMIC ACID KINASE"/>
    <property type="match status" value="1"/>
</dbReference>
<accession>U3B5N6</accession>
<dbReference type="GO" id="GO:0009254">
    <property type="term" value="P:peptidoglycan turnover"/>
    <property type="evidence" value="ECO:0007669"/>
    <property type="project" value="UniProtKB-UniRule"/>
</dbReference>
<dbReference type="UniPathway" id="UPA00343"/>
<dbReference type="Gene3D" id="3.30.420.40">
    <property type="match status" value="2"/>
</dbReference>
<feature type="binding site" evidence="1">
    <location>
        <begin position="13"/>
        <end position="20"/>
    </location>
    <ligand>
        <name>ATP</name>
        <dbReference type="ChEBI" id="CHEBI:30616"/>
    </ligand>
</feature>
<dbReference type="EC" id="2.7.1.170" evidence="1"/>
<dbReference type="HAMAP" id="MF_01270">
    <property type="entry name" value="AnhMurNAc_kinase"/>
    <property type="match status" value="1"/>
</dbReference>
<dbReference type="OrthoDB" id="9763949at2"/>
<comment type="catalytic activity">
    <reaction evidence="1">
        <text>1,6-anhydro-N-acetyl-beta-muramate + ATP + H2O = N-acetyl-D-muramate 6-phosphate + ADP + H(+)</text>
        <dbReference type="Rhea" id="RHEA:24952"/>
        <dbReference type="ChEBI" id="CHEBI:15377"/>
        <dbReference type="ChEBI" id="CHEBI:15378"/>
        <dbReference type="ChEBI" id="CHEBI:30616"/>
        <dbReference type="ChEBI" id="CHEBI:58690"/>
        <dbReference type="ChEBI" id="CHEBI:58722"/>
        <dbReference type="ChEBI" id="CHEBI:456216"/>
        <dbReference type="EC" id="2.7.1.170"/>
    </reaction>
</comment>
<dbReference type="NCBIfam" id="NF007139">
    <property type="entry name" value="PRK09585.1-3"/>
    <property type="match status" value="1"/>
</dbReference>
<proteinExistence type="inferred from homology"/>
<dbReference type="GO" id="GO:0016773">
    <property type="term" value="F:phosphotransferase activity, alcohol group as acceptor"/>
    <property type="evidence" value="ECO:0007669"/>
    <property type="project" value="UniProtKB-UniRule"/>
</dbReference>
<dbReference type="Proteomes" id="UP000016562">
    <property type="component" value="Unassembled WGS sequence"/>
</dbReference>
<keyword evidence="1" id="KW-0119">Carbohydrate metabolism</keyword>
<keyword evidence="1" id="KW-0547">Nucleotide-binding</keyword>
<comment type="similarity">
    <text evidence="1">Belongs to the anhydro-N-acetylmuramic acid kinase family.</text>
</comment>
<dbReference type="GO" id="GO:0006040">
    <property type="term" value="P:amino sugar metabolic process"/>
    <property type="evidence" value="ECO:0007669"/>
    <property type="project" value="InterPro"/>
</dbReference>
<comment type="pathway">
    <text evidence="1">Cell wall biogenesis; peptidoglycan recycling.</text>
</comment>
<comment type="pathway">
    <text evidence="1">Amino-sugar metabolism; 1,6-anhydro-N-acetylmuramate degradation.</text>
</comment>
<dbReference type="EMBL" id="BATM01000039">
    <property type="protein sequence ID" value="GAD80737.1"/>
    <property type="molecule type" value="Genomic_DNA"/>
</dbReference>
<name>U3B5N6_9VIBR</name>
<dbReference type="GO" id="GO:0097175">
    <property type="term" value="P:1,6-anhydro-N-acetyl-beta-muramic acid catabolic process"/>
    <property type="evidence" value="ECO:0007669"/>
    <property type="project" value="UniProtKB-UniRule"/>
</dbReference>
<reference evidence="2 3" key="1">
    <citation type="submission" date="2013-09" db="EMBL/GenBank/DDBJ databases">
        <title>Whole genome shotgun sequence of Vibrio ezurae NBRC 102218.</title>
        <authorList>
            <person name="Yoshida I."/>
            <person name="Hosoyama A."/>
            <person name="Numata M."/>
            <person name="Hashimoto M."/>
            <person name="Hosoyama Y."/>
            <person name="Tsuchikane K."/>
            <person name="Noguchi M."/>
            <person name="Hirakata S."/>
            <person name="Ichikawa N."/>
            <person name="Ohji S."/>
            <person name="Yamazoe A."/>
            <person name="Fujita N."/>
        </authorList>
    </citation>
    <scope>NUCLEOTIDE SEQUENCE [LARGE SCALE GENOMIC DNA]</scope>
    <source>
        <strain evidence="2 3">NBRC 102218</strain>
    </source>
</reference>
<dbReference type="SUPFAM" id="SSF53067">
    <property type="entry name" value="Actin-like ATPase domain"/>
    <property type="match status" value="1"/>
</dbReference>
<comment type="caution">
    <text evidence="2">The sequence shown here is derived from an EMBL/GenBank/DDBJ whole genome shotgun (WGS) entry which is preliminary data.</text>
</comment>
<dbReference type="NCBIfam" id="NF007148">
    <property type="entry name" value="PRK09585.3-2"/>
    <property type="match status" value="1"/>
</dbReference>
<dbReference type="STRING" id="1219080.VEZ01S_39_00350"/>
<dbReference type="InterPro" id="IPR043129">
    <property type="entry name" value="ATPase_NBD"/>
</dbReference>
<keyword evidence="1" id="KW-0808">Transferase</keyword>
<keyword evidence="1" id="KW-0067">ATP-binding</keyword>
<sequence>MDKKELYIGIMSGTSLDGVDLALAHFDQGVTHCLDTFEYPLPEALKQQTLQVCQGQPTTLKVLGELDHQFALLYAEASNAFLKHLKLQASDITAIGCHGQTVYHQPTGVHPFTTQIGDANLIAIKTGITIVADFRRKDMALGGQGAPLVPAYHQTLFPTSNSCKIVLNIGGIANISVLQPTGEVLGYDTGPGNMLMDAWVKKHLHLPFDREGEFALSGQVNSSLIECLMQDAYLQQSPPKSTGREHYNLAWLEHILGQLNDVLPAEDVQASLLEFTARSIADQCQLYQSQHQDQLLVCGGGANNPALIERLQALLPQWQVNTTDSQGISGDYMEALAFAWLAYRRIHNLPSNLPKVTGASKATSLGIIYHAE</sequence>